<keyword evidence="1" id="KW-0812">Transmembrane</keyword>
<comment type="caution">
    <text evidence="2">The sequence shown here is derived from an EMBL/GenBank/DDBJ whole genome shotgun (WGS) entry which is preliminary data.</text>
</comment>
<keyword evidence="1" id="KW-0472">Membrane</keyword>
<dbReference type="AlphaFoldDB" id="A0A9P4M389"/>
<name>A0A9P4M389_9PEZI</name>
<keyword evidence="3" id="KW-1185">Reference proteome</keyword>
<evidence type="ECO:0000313" key="2">
    <source>
        <dbReference type="EMBL" id="KAF2095455.1"/>
    </source>
</evidence>
<keyword evidence="1" id="KW-1133">Transmembrane helix</keyword>
<organism evidence="2 3">
    <name type="scientific">Rhizodiscina lignyota</name>
    <dbReference type="NCBI Taxonomy" id="1504668"/>
    <lineage>
        <taxon>Eukaryota</taxon>
        <taxon>Fungi</taxon>
        <taxon>Dikarya</taxon>
        <taxon>Ascomycota</taxon>
        <taxon>Pezizomycotina</taxon>
        <taxon>Dothideomycetes</taxon>
        <taxon>Pleosporomycetidae</taxon>
        <taxon>Aulographales</taxon>
        <taxon>Rhizodiscinaceae</taxon>
        <taxon>Rhizodiscina</taxon>
    </lineage>
</organism>
<feature type="transmembrane region" description="Helical" evidence="1">
    <location>
        <begin position="52"/>
        <end position="74"/>
    </location>
</feature>
<gene>
    <name evidence="2" type="ORF">NA57DRAFT_79179</name>
</gene>
<proteinExistence type="predicted"/>
<feature type="transmembrane region" description="Helical" evidence="1">
    <location>
        <begin position="21"/>
        <end position="40"/>
    </location>
</feature>
<dbReference type="EMBL" id="ML978131">
    <property type="protein sequence ID" value="KAF2095455.1"/>
    <property type="molecule type" value="Genomic_DNA"/>
</dbReference>
<accession>A0A9P4M389</accession>
<evidence type="ECO:0000313" key="3">
    <source>
        <dbReference type="Proteomes" id="UP000799772"/>
    </source>
</evidence>
<reference evidence="2" key="1">
    <citation type="journal article" date="2020" name="Stud. Mycol.">
        <title>101 Dothideomycetes genomes: a test case for predicting lifestyles and emergence of pathogens.</title>
        <authorList>
            <person name="Haridas S."/>
            <person name="Albert R."/>
            <person name="Binder M."/>
            <person name="Bloem J."/>
            <person name="Labutti K."/>
            <person name="Salamov A."/>
            <person name="Andreopoulos B."/>
            <person name="Baker S."/>
            <person name="Barry K."/>
            <person name="Bills G."/>
            <person name="Bluhm B."/>
            <person name="Cannon C."/>
            <person name="Castanera R."/>
            <person name="Culley D."/>
            <person name="Daum C."/>
            <person name="Ezra D."/>
            <person name="Gonzalez J."/>
            <person name="Henrissat B."/>
            <person name="Kuo A."/>
            <person name="Liang C."/>
            <person name="Lipzen A."/>
            <person name="Lutzoni F."/>
            <person name="Magnuson J."/>
            <person name="Mondo S."/>
            <person name="Nolan M."/>
            <person name="Ohm R."/>
            <person name="Pangilinan J."/>
            <person name="Park H.-J."/>
            <person name="Ramirez L."/>
            <person name="Alfaro M."/>
            <person name="Sun H."/>
            <person name="Tritt A."/>
            <person name="Yoshinaga Y."/>
            <person name="Zwiers L.-H."/>
            <person name="Turgeon B."/>
            <person name="Goodwin S."/>
            <person name="Spatafora J."/>
            <person name="Crous P."/>
            <person name="Grigoriev I."/>
        </authorList>
    </citation>
    <scope>NUCLEOTIDE SEQUENCE</scope>
    <source>
        <strain evidence="2">CBS 133067</strain>
    </source>
</reference>
<dbReference type="Proteomes" id="UP000799772">
    <property type="component" value="Unassembled WGS sequence"/>
</dbReference>
<sequence>MEKPSPSQLSTPRPLSIPRPIPTVLLIIAQFAVLMFLIFWCDFPVRCEVGPVWAFYLFLSLLTTGVYIIPASIAARFHANMPTRDLITPFVFTVVLDVGQLISALDFVRPLEGAGAQPHEPLTSTEIWVNVSGTILQSVFAVSTSYVISLHYISKYNAVNEPLTMDDFIDAFIMPPGISSRTTKRKDKIFDKLPANADV</sequence>
<evidence type="ECO:0000256" key="1">
    <source>
        <dbReference type="SAM" id="Phobius"/>
    </source>
</evidence>
<protein>
    <submittedName>
        <fullName evidence="2">Uncharacterized protein</fullName>
    </submittedName>
</protein>